<dbReference type="Pfam" id="PF01757">
    <property type="entry name" value="Acyl_transf_3"/>
    <property type="match status" value="1"/>
</dbReference>
<dbReference type="GO" id="GO:0016020">
    <property type="term" value="C:membrane"/>
    <property type="evidence" value="ECO:0007669"/>
    <property type="project" value="TreeGrafter"/>
</dbReference>
<dbReference type="GO" id="GO:0016747">
    <property type="term" value="F:acyltransferase activity, transferring groups other than amino-acyl groups"/>
    <property type="evidence" value="ECO:0007669"/>
    <property type="project" value="InterPro"/>
</dbReference>
<sequence>MIAKQHFPAAPSLSPPDPARRVTCLDALRFIAAAAVVFQHVAEVSSPGGAALVGLLSPGVFGVVLFFLVSGYVIPMAARGRFELSRFAIRRLFRIYPLVLVTFALLALAGFSGAVPAFAYVRAASLFDWLANLFLVQDYTGAKPLWGVTWTLSLEVGWYALFALSLMIWGEGFHRRLAIAVPLALLVLALLSVASGVRLPFGRLGMIYAAMLGCRLYHGAAGGIPQARLLLDVAVFLLVMALCNGVAFGHFRHPNITLNQALVPWLVAPLLFAAVILVPAVRGSRLFSSRTLAWLGSISFSTYLLHPLAIGLAERMGGGFIPVALVLTLLLSALGYYLVELPGQKLGAALSRRRVPEGLPA</sequence>
<dbReference type="EMBL" id="BMCT01000002">
    <property type="protein sequence ID" value="GGF61472.1"/>
    <property type="molecule type" value="Genomic_DNA"/>
</dbReference>
<dbReference type="InterPro" id="IPR050879">
    <property type="entry name" value="Acyltransferase_3"/>
</dbReference>
<dbReference type="PANTHER" id="PTHR23028">
    <property type="entry name" value="ACETYLTRANSFERASE"/>
    <property type="match status" value="1"/>
</dbReference>
<keyword evidence="1" id="KW-1133">Transmembrane helix</keyword>
<dbReference type="AlphaFoldDB" id="A0A917FC99"/>
<feature type="transmembrane region" description="Helical" evidence="1">
    <location>
        <begin position="148"/>
        <end position="170"/>
    </location>
</feature>
<evidence type="ECO:0000256" key="1">
    <source>
        <dbReference type="SAM" id="Phobius"/>
    </source>
</evidence>
<keyword evidence="4" id="KW-1185">Reference proteome</keyword>
<organism evidence="3 4">
    <name type="scientific">Azorhizobium oxalatiphilum</name>
    <dbReference type="NCBI Taxonomy" id="980631"/>
    <lineage>
        <taxon>Bacteria</taxon>
        <taxon>Pseudomonadati</taxon>
        <taxon>Pseudomonadota</taxon>
        <taxon>Alphaproteobacteria</taxon>
        <taxon>Hyphomicrobiales</taxon>
        <taxon>Xanthobacteraceae</taxon>
        <taxon>Azorhizobium</taxon>
    </lineage>
</organism>
<reference evidence="3" key="2">
    <citation type="submission" date="2020-09" db="EMBL/GenBank/DDBJ databases">
        <authorList>
            <person name="Sun Q."/>
            <person name="Sedlacek I."/>
        </authorList>
    </citation>
    <scope>NUCLEOTIDE SEQUENCE</scope>
    <source>
        <strain evidence="3">CCM 7897</strain>
    </source>
</reference>
<proteinExistence type="predicted"/>
<reference evidence="3" key="1">
    <citation type="journal article" date="2014" name="Int. J. Syst. Evol. Microbiol.">
        <title>Complete genome sequence of Corynebacterium casei LMG S-19264T (=DSM 44701T), isolated from a smear-ripened cheese.</title>
        <authorList>
            <consortium name="US DOE Joint Genome Institute (JGI-PGF)"/>
            <person name="Walter F."/>
            <person name="Albersmeier A."/>
            <person name="Kalinowski J."/>
            <person name="Ruckert C."/>
        </authorList>
    </citation>
    <scope>NUCLEOTIDE SEQUENCE</scope>
    <source>
        <strain evidence="3">CCM 7897</strain>
    </source>
</reference>
<name>A0A917FC99_9HYPH</name>
<comment type="caution">
    <text evidence="3">The sequence shown here is derived from an EMBL/GenBank/DDBJ whole genome shotgun (WGS) entry which is preliminary data.</text>
</comment>
<keyword evidence="3" id="KW-0808">Transferase</keyword>
<feature type="transmembrane region" description="Helical" evidence="1">
    <location>
        <begin position="292"/>
        <end position="313"/>
    </location>
</feature>
<feature type="transmembrane region" description="Helical" evidence="1">
    <location>
        <begin position="262"/>
        <end position="280"/>
    </location>
</feature>
<evidence type="ECO:0000259" key="2">
    <source>
        <dbReference type="Pfam" id="PF01757"/>
    </source>
</evidence>
<accession>A0A917FC99</accession>
<dbReference type="InterPro" id="IPR002656">
    <property type="entry name" value="Acyl_transf_3_dom"/>
</dbReference>
<dbReference type="Proteomes" id="UP000606044">
    <property type="component" value="Unassembled WGS sequence"/>
</dbReference>
<feature type="transmembrane region" description="Helical" evidence="1">
    <location>
        <begin position="95"/>
        <end position="121"/>
    </location>
</feature>
<keyword evidence="3" id="KW-0012">Acyltransferase</keyword>
<dbReference type="PANTHER" id="PTHR23028:SF53">
    <property type="entry name" value="ACYL_TRANSF_3 DOMAIN-CONTAINING PROTEIN"/>
    <property type="match status" value="1"/>
</dbReference>
<protein>
    <submittedName>
        <fullName evidence="3">Acyltransferase</fullName>
    </submittedName>
</protein>
<feature type="transmembrane region" description="Helical" evidence="1">
    <location>
        <begin position="50"/>
        <end position="74"/>
    </location>
</feature>
<feature type="transmembrane region" description="Helical" evidence="1">
    <location>
        <begin position="319"/>
        <end position="339"/>
    </location>
</feature>
<keyword evidence="1" id="KW-0472">Membrane</keyword>
<gene>
    <name evidence="3" type="ORF">GCM10007301_21520</name>
</gene>
<evidence type="ECO:0000313" key="4">
    <source>
        <dbReference type="Proteomes" id="UP000606044"/>
    </source>
</evidence>
<feature type="transmembrane region" description="Helical" evidence="1">
    <location>
        <begin position="229"/>
        <end position="250"/>
    </location>
</feature>
<dbReference type="GO" id="GO:0000271">
    <property type="term" value="P:polysaccharide biosynthetic process"/>
    <property type="evidence" value="ECO:0007669"/>
    <property type="project" value="TreeGrafter"/>
</dbReference>
<feature type="domain" description="Acyltransferase 3" evidence="2">
    <location>
        <begin position="24"/>
        <end position="334"/>
    </location>
</feature>
<feature type="transmembrane region" description="Helical" evidence="1">
    <location>
        <begin position="177"/>
        <end position="194"/>
    </location>
</feature>
<evidence type="ECO:0000313" key="3">
    <source>
        <dbReference type="EMBL" id="GGF61472.1"/>
    </source>
</evidence>
<keyword evidence="1" id="KW-0812">Transmembrane</keyword>